<keyword evidence="2" id="KW-1185">Reference proteome</keyword>
<dbReference type="RefSeq" id="XP_018276784.1">
    <property type="nucleotide sequence ID" value="XM_018423956.1"/>
</dbReference>
<evidence type="ECO:0000313" key="1">
    <source>
        <dbReference type="EMBL" id="KLT40293.1"/>
    </source>
</evidence>
<dbReference type="GeneID" id="28984559"/>
<dbReference type="AlphaFoldDB" id="A0A0J0XGV4"/>
<organism evidence="1 2">
    <name type="scientific">Cutaneotrichosporon oleaginosum</name>
    <dbReference type="NCBI Taxonomy" id="879819"/>
    <lineage>
        <taxon>Eukaryota</taxon>
        <taxon>Fungi</taxon>
        <taxon>Dikarya</taxon>
        <taxon>Basidiomycota</taxon>
        <taxon>Agaricomycotina</taxon>
        <taxon>Tremellomycetes</taxon>
        <taxon>Trichosporonales</taxon>
        <taxon>Trichosporonaceae</taxon>
        <taxon>Cutaneotrichosporon</taxon>
    </lineage>
</organism>
<protein>
    <submittedName>
        <fullName evidence="1">Uncharacterized protein</fullName>
    </submittedName>
</protein>
<sequence length="55" mass="5925">MRRSVLAGTIWCGAHGGLTLYCGRRSVMVPTTDLGQPCELDELTLASSSVMTIRI</sequence>
<accession>A0A0J0XGV4</accession>
<proteinExistence type="predicted"/>
<name>A0A0J0XGV4_9TREE</name>
<dbReference type="Proteomes" id="UP000053611">
    <property type="component" value="Unassembled WGS sequence"/>
</dbReference>
<dbReference type="EMBL" id="KQ087237">
    <property type="protein sequence ID" value="KLT40293.1"/>
    <property type="molecule type" value="Genomic_DNA"/>
</dbReference>
<gene>
    <name evidence="1" type="ORF">CC85DRAFT_287612</name>
</gene>
<reference evidence="1 2" key="1">
    <citation type="submission" date="2015-03" db="EMBL/GenBank/DDBJ databases">
        <title>Genomics and transcriptomics of the oil-accumulating basidiomycete yeast T. oleaginosus allow insights into substrate utilization and the diverse evolutionary trajectories of mating systems in fungi.</title>
        <authorList>
            <consortium name="DOE Joint Genome Institute"/>
            <person name="Kourist R."/>
            <person name="Kracht O."/>
            <person name="Bracharz F."/>
            <person name="Lipzen A."/>
            <person name="Nolan M."/>
            <person name="Ohm R."/>
            <person name="Grigoriev I."/>
            <person name="Sun S."/>
            <person name="Heitman J."/>
            <person name="Bruck T."/>
            <person name="Nowrousian M."/>
        </authorList>
    </citation>
    <scope>NUCLEOTIDE SEQUENCE [LARGE SCALE GENOMIC DNA]</scope>
    <source>
        <strain evidence="1 2">IBC0246</strain>
    </source>
</reference>
<evidence type="ECO:0000313" key="2">
    <source>
        <dbReference type="Proteomes" id="UP000053611"/>
    </source>
</evidence>